<dbReference type="Gene3D" id="3.40.33.10">
    <property type="entry name" value="CAP"/>
    <property type="match status" value="1"/>
</dbReference>
<evidence type="ECO:0000256" key="1">
    <source>
        <dbReference type="ARBA" id="ARBA00004613"/>
    </source>
</evidence>
<dbReference type="InterPro" id="IPR034763">
    <property type="entry name" value="P14a_insect"/>
</dbReference>
<dbReference type="InterPro" id="IPR002413">
    <property type="entry name" value="V5_allergen-like"/>
</dbReference>
<keyword evidence="4 5" id="KW-0732">Signal</keyword>
<feature type="signal peptide" evidence="5">
    <location>
        <begin position="1"/>
        <end position="17"/>
    </location>
</feature>
<feature type="chain" id="PRO_5002644019" evidence="5">
    <location>
        <begin position="18"/>
        <end position="255"/>
    </location>
</feature>
<dbReference type="InterPro" id="IPR001283">
    <property type="entry name" value="CRISP-related"/>
</dbReference>
<dbReference type="EMBL" id="EF179402">
    <property type="protein sequence ID" value="ABM55408.1"/>
    <property type="molecule type" value="mRNA"/>
</dbReference>
<keyword evidence="3" id="KW-0964">Secreted</keyword>
<reference evidence="7" key="1">
    <citation type="journal article" date="2007" name="BMC Genomics">
        <title>An insight into the sialome of the oriental rat flea, Xenopsylla cheopis (Rots).</title>
        <authorList>
            <person name="Andersen J.F."/>
            <person name="Hinnebusch B.J."/>
            <person name="Lucas D.A."/>
            <person name="Conrads T.P."/>
            <person name="Veenstra T.D."/>
            <person name="Pham V.M."/>
            <person name="Ribeiro J.M."/>
        </authorList>
    </citation>
    <scope>NUCLEOTIDE SEQUENCE</scope>
    <source>
        <tissue evidence="7">Salivary gland</tissue>
    </source>
</reference>
<dbReference type="InterPro" id="IPR018244">
    <property type="entry name" value="Allrgn_V5/Tpx1_CS"/>
</dbReference>
<name>A2IA88_XENCH</name>
<feature type="domain" description="SCP" evidence="6">
    <location>
        <begin position="56"/>
        <end position="218"/>
    </location>
</feature>
<dbReference type="CDD" id="cd05380">
    <property type="entry name" value="CAP_euk"/>
    <property type="match status" value="1"/>
</dbReference>
<evidence type="ECO:0000256" key="5">
    <source>
        <dbReference type="SAM" id="SignalP"/>
    </source>
</evidence>
<dbReference type="AlphaFoldDB" id="A2IA88"/>
<dbReference type="PRINTS" id="PR00838">
    <property type="entry name" value="V5ALLERGEN"/>
</dbReference>
<evidence type="ECO:0000313" key="7">
    <source>
        <dbReference type="EMBL" id="ABM55408.1"/>
    </source>
</evidence>
<evidence type="ECO:0000256" key="2">
    <source>
        <dbReference type="ARBA" id="ARBA00009923"/>
    </source>
</evidence>
<evidence type="ECO:0000256" key="3">
    <source>
        <dbReference type="ARBA" id="ARBA00022525"/>
    </source>
</evidence>
<dbReference type="InterPro" id="IPR014044">
    <property type="entry name" value="CAP_dom"/>
</dbReference>
<dbReference type="InterPro" id="IPR035940">
    <property type="entry name" value="CAP_sf"/>
</dbReference>
<dbReference type="GO" id="GO:0005576">
    <property type="term" value="C:extracellular region"/>
    <property type="evidence" value="ECO:0007669"/>
    <property type="project" value="UniProtKB-SubCell"/>
</dbReference>
<dbReference type="SUPFAM" id="SSF55797">
    <property type="entry name" value="PR-1-like"/>
    <property type="match status" value="1"/>
</dbReference>
<evidence type="ECO:0000259" key="6">
    <source>
        <dbReference type="SMART" id="SM00198"/>
    </source>
</evidence>
<comment type="subcellular location">
    <subcellularLocation>
        <location evidence="1">Secreted</location>
    </subcellularLocation>
</comment>
<dbReference type="PIRSF" id="PIRSF038921">
    <property type="entry name" value="P14a"/>
    <property type="match status" value="1"/>
</dbReference>
<dbReference type="Pfam" id="PF00188">
    <property type="entry name" value="CAP"/>
    <property type="match status" value="1"/>
</dbReference>
<dbReference type="PROSITE" id="PS01009">
    <property type="entry name" value="CRISP_1"/>
    <property type="match status" value="1"/>
</dbReference>
<accession>A2IA88</accession>
<dbReference type="PANTHER" id="PTHR10334">
    <property type="entry name" value="CYSTEINE-RICH SECRETORY PROTEIN-RELATED"/>
    <property type="match status" value="1"/>
</dbReference>
<sequence>MFLHTGLILVLLAVVESAKDYCQFQCRSGAQNIGCNHPGTPASKCQQFKRINLGPKEKQLVLFEHNKLRSQVAKGEGKNRFGKTLPKATNMNELVWDNDLAHLAYLNVLQCEMKHDACRDTSKKIHNGQNLYNAFTTASYNVKQVIEKGVKAWFDEIKDVNIRQIVKFTGGGGKVIGHFTQLVWATTTKVGCAVGSYKDGSFNAYLLACNYVDGNMLTKSVYKKGRTPCSACKQCTAQKLCAPVLGPKKAGKAKG</sequence>
<dbReference type="SMART" id="SM00198">
    <property type="entry name" value="SCP"/>
    <property type="match status" value="1"/>
</dbReference>
<evidence type="ECO:0000256" key="4">
    <source>
        <dbReference type="ARBA" id="ARBA00022729"/>
    </source>
</evidence>
<dbReference type="PRINTS" id="PR00837">
    <property type="entry name" value="V5TPXLIKE"/>
</dbReference>
<organism evidence="7">
    <name type="scientific">Xenopsylla cheopis</name>
    <name type="common">Oriental rat flea</name>
    <name type="synonym">Pulex cheopis</name>
    <dbReference type="NCBI Taxonomy" id="163159"/>
    <lineage>
        <taxon>Eukaryota</taxon>
        <taxon>Metazoa</taxon>
        <taxon>Ecdysozoa</taxon>
        <taxon>Arthropoda</taxon>
        <taxon>Hexapoda</taxon>
        <taxon>Insecta</taxon>
        <taxon>Pterygota</taxon>
        <taxon>Neoptera</taxon>
        <taxon>Endopterygota</taxon>
        <taxon>Siphonaptera</taxon>
        <taxon>Pulicidae</taxon>
        <taxon>Xenopsyllinae</taxon>
        <taxon>Xenopsylla</taxon>
    </lineage>
</organism>
<comment type="similarity">
    <text evidence="2">Belongs to the CRISP family.</text>
</comment>
<proteinExistence type="evidence at transcript level"/>
<protein>
    <submittedName>
        <fullName evidence="7">Putative secreted salivary protein</fullName>
    </submittedName>
</protein>